<dbReference type="PRINTS" id="PR00081">
    <property type="entry name" value="GDHRDH"/>
</dbReference>
<keyword evidence="2" id="KW-0560">Oxidoreductase</keyword>
<comment type="caution">
    <text evidence="4">The sequence shown here is derived from an EMBL/GenBank/DDBJ whole genome shotgun (WGS) entry which is preliminary data.</text>
</comment>
<dbReference type="GO" id="GO:0016491">
    <property type="term" value="F:oxidoreductase activity"/>
    <property type="evidence" value="ECO:0007669"/>
    <property type="project" value="UniProtKB-KW"/>
</dbReference>
<dbReference type="AlphaFoldDB" id="A0A0R1HUH4"/>
<evidence type="ECO:0000313" key="5">
    <source>
        <dbReference type="Proteomes" id="UP000050911"/>
    </source>
</evidence>
<dbReference type="SUPFAM" id="SSF51735">
    <property type="entry name" value="NAD(P)-binding Rossmann-fold domains"/>
    <property type="match status" value="1"/>
</dbReference>
<dbReference type="Proteomes" id="UP000050911">
    <property type="component" value="Unassembled WGS sequence"/>
</dbReference>
<sequence length="291" mass="31190">MAQRPVALVTGASSGIGFEIAKHLKRHGFNVYAGARRVAKMNALDDIGIHTMYLDVTDSDSITAAVSQIDVDEGRLDVLVNNAGYGLFGALEEVPLEKAKAQFDVNVFGLSEMTKRVLPLMRRQRAGRVINVSSVAGKTATPLGNWYGASKYAVEGLSDNLRLELANFGIDVVVIEPGATTSAWAATAGDQLASVAQNGPYTKLSAEAAAFLKTIAAFGSDPALISRAVVQAATARRPKTRYVPGVAAKAEVFGRWLLSDRMMDSAIRQLGKQSLRYQTSRKESKATQQDN</sequence>
<gene>
    <name evidence="4" type="ORF">FC96_GL000745</name>
</gene>
<dbReference type="STRING" id="1302272.FC96_GL000745"/>
<dbReference type="NCBIfam" id="NF004826">
    <property type="entry name" value="PRK06182.1"/>
    <property type="match status" value="1"/>
</dbReference>
<dbReference type="PANTHER" id="PTHR44169">
    <property type="entry name" value="NADPH-DEPENDENT 1-ACYLDIHYDROXYACETONE PHOSPHATE REDUCTASE"/>
    <property type="match status" value="1"/>
</dbReference>
<proteinExistence type="inferred from homology"/>
<dbReference type="PRINTS" id="PR00080">
    <property type="entry name" value="SDRFAMILY"/>
</dbReference>
<dbReference type="PATRIC" id="fig|1302272.5.peg.745"/>
<dbReference type="OrthoDB" id="9775296at2"/>
<evidence type="ECO:0000256" key="3">
    <source>
        <dbReference type="RuleBase" id="RU000363"/>
    </source>
</evidence>
<accession>A0A0R1HUH4</accession>
<organism evidence="4 5">
    <name type="scientific">Secundilactobacillus kimchicus JCM 15530</name>
    <dbReference type="NCBI Taxonomy" id="1302272"/>
    <lineage>
        <taxon>Bacteria</taxon>
        <taxon>Bacillati</taxon>
        <taxon>Bacillota</taxon>
        <taxon>Bacilli</taxon>
        <taxon>Lactobacillales</taxon>
        <taxon>Lactobacillaceae</taxon>
        <taxon>Secundilactobacillus</taxon>
    </lineage>
</organism>
<dbReference type="PANTHER" id="PTHR44169:SF6">
    <property type="entry name" value="NADPH-DEPENDENT 1-ACYLDIHYDROXYACETONE PHOSPHATE REDUCTASE"/>
    <property type="match status" value="1"/>
</dbReference>
<keyword evidence="5" id="KW-1185">Reference proteome</keyword>
<dbReference type="InterPro" id="IPR020904">
    <property type="entry name" value="Sc_DH/Rdtase_CS"/>
</dbReference>
<protein>
    <submittedName>
        <fullName evidence="4">Short chain dehydrogenase</fullName>
    </submittedName>
</protein>
<evidence type="ECO:0000256" key="2">
    <source>
        <dbReference type="ARBA" id="ARBA00023002"/>
    </source>
</evidence>
<dbReference type="EMBL" id="AZCX01000012">
    <property type="protein sequence ID" value="KRK47121.1"/>
    <property type="molecule type" value="Genomic_DNA"/>
</dbReference>
<evidence type="ECO:0000256" key="1">
    <source>
        <dbReference type="ARBA" id="ARBA00006484"/>
    </source>
</evidence>
<name>A0A0R1HUH4_9LACO</name>
<reference evidence="4 5" key="1">
    <citation type="journal article" date="2015" name="Genome Announc.">
        <title>Expanding the biotechnology potential of lactobacilli through comparative genomics of 213 strains and associated genera.</title>
        <authorList>
            <person name="Sun Z."/>
            <person name="Harris H.M."/>
            <person name="McCann A."/>
            <person name="Guo C."/>
            <person name="Argimon S."/>
            <person name="Zhang W."/>
            <person name="Yang X."/>
            <person name="Jeffery I.B."/>
            <person name="Cooney J.C."/>
            <person name="Kagawa T.F."/>
            <person name="Liu W."/>
            <person name="Song Y."/>
            <person name="Salvetti E."/>
            <person name="Wrobel A."/>
            <person name="Rasinkangas P."/>
            <person name="Parkhill J."/>
            <person name="Rea M.C."/>
            <person name="O'Sullivan O."/>
            <person name="Ritari J."/>
            <person name="Douillard F.P."/>
            <person name="Paul Ross R."/>
            <person name="Yang R."/>
            <person name="Briner A.E."/>
            <person name="Felis G.E."/>
            <person name="de Vos W.M."/>
            <person name="Barrangou R."/>
            <person name="Klaenhammer T.R."/>
            <person name="Caufield P.W."/>
            <person name="Cui Y."/>
            <person name="Zhang H."/>
            <person name="O'Toole P.W."/>
        </authorList>
    </citation>
    <scope>NUCLEOTIDE SEQUENCE [LARGE SCALE GENOMIC DNA]</scope>
    <source>
        <strain evidence="4 5">JCM 15530</strain>
    </source>
</reference>
<dbReference type="Gene3D" id="3.40.50.720">
    <property type="entry name" value="NAD(P)-binding Rossmann-like Domain"/>
    <property type="match status" value="1"/>
</dbReference>
<dbReference type="InterPro" id="IPR036291">
    <property type="entry name" value="NAD(P)-bd_dom_sf"/>
</dbReference>
<dbReference type="RefSeq" id="WP_056943088.1">
    <property type="nucleotide sequence ID" value="NZ_AZCX01000012.1"/>
</dbReference>
<dbReference type="CDD" id="cd05374">
    <property type="entry name" value="17beta-HSD-like_SDR_c"/>
    <property type="match status" value="1"/>
</dbReference>
<dbReference type="InterPro" id="IPR002347">
    <property type="entry name" value="SDR_fam"/>
</dbReference>
<evidence type="ECO:0000313" key="4">
    <source>
        <dbReference type="EMBL" id="KRK47121.1"/>
    </source>
</evidence>
<dbReference type="Pfam" id="PF00106">
    <property type="entry name" value="adh_short"/>
    <property type="match status" value="1"/>
</dbReference>
<comment type="similarity">
    <text evidence="1 3">Belongs to the short-chain dehydrogenases/reductases (SDR) family.</text>
</comment>
<dbReference type="PROSITE" id="PS00061">
    <property type="entry name" value="ADH_SHORT"/>
    <property type="match status" value="1"/>
</dbReference>